<evidence type="ECO:0000256" key="1">
    <source>
        <dbReference type="ARBA" id="ARBA00004651"/>
    </source>
</evidence>
<evidence type="ECO:0000313" key="11">
    <source>
        <dbReference type="Proteomes" id="UP001597448"/>
    </source>
</evidence>
<dbReference type="InterPro" id="IPR003838">
    <property type="entry name" value="ABC3_permease_C"/>
</dbReference>
<reference evidence="11" key="1">
    <citation type="journal article" date="2019" name="Int. J. Syst. Evol. Microbiol.">
        <title>The Global Catalogue of Microorganisms (GCM) 10K type strain sequencing project: providing services to taxonomists for standard genome sequencing and annotation.</title>
        <authorList>
            <consortium name="The Broad Institute Genomics Platform"/>
            <consortium name="The Broad Institute Genome Sequencing Center for Infectious Disease"/>
            <person name="Wu L."/>
            <person name="Ma J."/>
        </authorList>
    </citation>
    <scope>NUCLEOTIDE SEQUENCE [LARGE SCALE GENOMIC DNA]</scope>
    <source>
        <strain evidence="11">CCM 8725</strain>
    </source>
</reference>
<dbReference type="RefSeq" id="WP_209992370.1">
    <property type="nucleotide sequence ID" value="NZ_JBHUKY010000022.1"/>
</dbReference>
<feature type="transmembrane region" description="Helical" evidence="7">
    <location>
        <begin position="20"/>
        <end position="43"/>
    </location>
</feature>
<evidence type="ECO:0000256" key="6">
    <source>
        <dbReference type="ARBA" id="ARBA00038076"/>
    </source>
</evidence>
<evidence type="ECO:0000259" key="9">
    <source>
        <dbReference type="Pfam" id="PF12704"/>
    </source>
</evidence>
<feature type="transmembrane region" description="Helical" evidence="7">
    <location>
        <begin position="847"/>
        <end position="867"/>
    </location>
</feature>
<feature type="transmembrane region" description="Helical" evidence="7">
    <location>
        <begin position="482"/>
        <end position="503"/>
    </location>
</feature>
<evidence type="ECO:0000313" key="10">
    <source>
        <dbReference type="EMBL" id="MFD2410685.1"/>
    </source>
</evidence>
<sequence length="885" mass="99170">MNSYTGLTGKYLKGQKKRSLLTILGIILSVTLLTSIGTIGMSYRDKLIRQTMQDFGDYHVSINDIQGEAVPKVKNNSFVETTGIVSREGYAVIKETEEKVKQEDPYAAPYRYLNVKGYDAEAMKMLQVQLDSGRLPENKAEIILSSSSLRYFPAQPKLGDKVKLNLGLRKVKSTGEVKKINGLGDFGWDLDELFQGQFQREYTVVGFLKSTRSSTWSSRYIFPAITFQDYKHIENQKKHFMYVKMKSMNGVQEKTEAMMSSLQLGQVDYDAAKQLDKDNFIKNVRIEYNNELLRLYGKSIYQGVNSSLILAFAAVIVIIMICTIAVIYNTFNISILERISQFGMLRCIGATPAQIRKIVLQEAALLSLIGIPIGILTGTLFMKVLFYNISLLALGFLNDMRMVISVPILLTAGVLGLLSVFLSAIGPAKQASRVSPLEALQNLGSTKIDRITTVKRSLFVTNLFGIVGQFASRNLRRNKKRFRITAFSMIVSIIIFIVFSGLVNFIQQATRVSGAEYSYSLSYDGPSKRIDDKVYQHIAKLDAVQQSYKFYNSQVTAIIPKDKINQKYYELTKDRYVVTEGEGYRTDNNFLMSFGDNGLEAMRSKLISGTIDKEKMNRENGVIVQQKISMITQKGQELIIDQTQFKVGDHINIHTVEGGHNKYQTVTVAGIVDEDLLSKGYTQSQVITFFTTSKVYSKITGNDAYPRIFILADPDQPNQAITDYLKALVEKDAGFNYQDRVAELTQAKNDAVTFSIILYGFIGVIVLIAFLNIVNTVSTNLILRTKEFAVLKAIGMTQKEVRKMIVLESIFYGLFASVVGITLGTALSYSIQMLFAGAVSTAWTIPWYSIGIAFAGAIITTLLATIWPMYQLNKVNIVEALRREN</sequence>
<keyword evidence="2" id="KW-1003">Cell membrane</keyword>
<comment type="caution">
    <text evidence="10">The sequence shown here is derived from an EMBL/GenBank/DDBJ whole genome shotgun (WGS) entry which is preliminary data.</text>
</comment>
<accession>A0ABW5F743</accession>
<dbReference type="PANTHER" id="PTHR30572">
    <property type="entry name" value="MEMBRANE COMPONENT OF TRANSPORTER-RELATED"/>
    <property type="match status" value="1"/>
</dbReference>
<feature type="domain" description="ABC3 transporter permease C-terminal" evidence="8">
    <location>
        <begin position="314"/>
        <end position="436"/>
    </location>
</feature>
<keyword evidence="3 7" id="KW-0812">Transmembrane</keyword>
<name>A0ABW5F743_9BACL</name>
<evidence type="ECO:0000256" key="4">
    <source>
        <dbReference type="ARBA" id="ARBA00022989"/>
    </source>
</evidence>
<proteinExistence type="inferred from homology"/>
<feature type="transmembrane region" description="Helical" evidence="7">
    <location>
        <begin position="402"/>
        <end position="425"/>
    </location>
</feature>
<evidence type="ECO:0000256" key="3">
    <source>
        <dbReference type="ARBA" id="ARBA00022692"/>
    </source>
</evidence>
<feature type="transmembrane region" description="Helical" evidence="7">
    <location>
        <begin position="804"/>
        <end position="827"/>
    </location>
</feature>
<gene>
    <name evidence="10" type="ORF">ACFSX3_12430</name>
</gene>
<dbReference type="PANTHER" id="PTHR30572:SF4">
    <property type="entry name" value="ABC TRANSPORTER PERMEASE YTRF"/>
    <property type="match status" value="1"/>
</dbReference>
<feature type="domain" description="MacB-like periplasmic core" evidence="9">
    <location>
        <begin position="19"/>
        <end position="251"/>
    </location>
</feature>
<dbReference type="Pfam" id="PF12704">
    <property type="entry name" value="MacB_PCD"/>
    <property type="match status" value="1"/>
</dbReference>
<keyword evidence="5 7" id="KW-0472">Membrane</keyword>
<feature type="transmembrane region" description="Helical" evidence="7">
    <location>
        <begin position="363"/>
        <end position="382"/>
    </location>
</feature>
<evidence type="ECO:0000259" key="8">
    <source>
        <dbReference type="Pfam" id="PF02687"/>
    </source>
</evidence>
<keyword evidence="11" id="KW-1185">Reference proteome</keyword>
<dbReference type="InterPro" id="IPR050250">
    <property type="entry name" value="Macrolide_Exporter_MacB"/>
</dbReference>
<comment type="subcellular location">
    <subcellularLocation>
        <location evidence="1">Cell membrane</location>
        <topology evidence="1">Multi-pass membrane protein</topology>
    </subcellularLocation>
</comment>
<comment type="similarity">
    <text evidence="6">Belongs to the ABC-4 integral membrane protein family.</text>
</comment>
<protein>
    <submittedName>
        <fullName evidence="10">ABC transporter permease</fullName>
    </submittedName>
</protein>
<dbReference type="InterPro" id="IPR025857">
    <property type="entry name" value="MacB_PCD"/>
</dbReference>
<dbReference type="Pfam" id="PF02687">
    <property type="entry name" value="FtsX"/>
    <property type="match status" value="2"/>
</dbReference>
<organism evidence="10 11">
    <name type="scientific">Paenibacillus rhizoplanae</name>
    <dbReference type="NCBI Taxonomy" id="1917181"/>
    <lineage>
        <taxon>Bacteria</taxon>
        <taxon>Bacillati</taxon>
        <taxon>Bacillota</taxon>
        <taxon>Bacilli</taxon>
        <taxon>Bacillales</taxon>
        <taxon>Paenibacillaceae</taxon>
        <taxon>Paenibacillus</taxon>
    </lineage>
</organism>
<keyword evidence="4 7" id="KW-1133">Transmembrane helix</keyword>
<evidence type="ECO:0000256" key="7">
    <source>
        <dbReference type="SAM" id="Phobius"/>
    </source>
</evidence>
<evidence type="ECO:0000256" key="2">
    <source>
        <dbReference type="ARBA" id="ARBA00022475"/>
    </source>
</evidence>
<feature type="transmembrane region" description="Helical" evidence="7">
    <location>
        <begin position="756"/>
        <end position="783"/>
    </location>
</feature>
<dbReference type="EMBL" id="JBHUKY010000022">
    <property type="protein sequence ID" value="MFD2410685.1"/>
    <property type="molecule type" value="Genomic_DNA"/>
</dbReference>
<evidence type="ECO:0000256" key="5">
    <source>
        <dbReference type="ARBA" id="ARBA00023136"/>
    </source>
</evidence>
<feature type="domain" description="ABC3 transporter permease C-terminal" evidence="8">
    <location>
        <begin position="761"/>
        <end position="876"/>
    </location>
</feature>
<feature type="transmembrane region" description="Helical" evidence="7">
    <location>
        <begin position="308"/>
        <end position="331"/>
    </location>
</feature>
<dbReference type="Proteomes" id="UP001597448">
    <property type="component" value="Unassembled WGS sequence"/>
</dbReference>